<name>A0AA48KDY8_9BACT</name>
<dbReference type="PROSITE" id="PS51257">
    <property type="entry name" value="PROKAR_LIPOPROTEIN"/>
    <property type="match status" value="1"/>
</dbReference>
<evidence type="ECO:0000313" key="1">
    <source>
        <dbReference type="EMBL" id="BDU77525.1"/>
    </source>
</evidence>
<dbReference type="KEGG" id="msea:METESE_24830"/>
<protein>
    <recommendedName>
        <fullName evidence="3">Lipoprotein</fullName>
    </recommendedName>
</protein>
<proteinExistence type="predicted"/>
<dbReference type="Proteomes" id="UP001228113">
    <property type="component" value="Chromosome"/>
</dbReference>
<dbReference type="RefSeq" id="WP_243333018.1">
    <property type="nucleotide sequence ID" value="NZ_AP027081.1"/>
</dbReference>
<sequence length="196" mass="21443">MKALLAAGLLLAAAVGCDRAARGERVRPFAPWEAGRTLVYRDPADASGNRLQVRVARTEDRPDGLRVTETFSTLSGQAQSMLRLKDGGAWLVLDASEARVLPAGFPDKVTEWTDRGLVNRVVGRGRPDLPGVTLPDPDAVGVWVESSPVQGEGFRRRTLLLPDLGEVQTLTWRNGRWETTNILISQGFTDEREAVK</sequence>
<dbReference type="AlphaFoldDB" id="A0AA48KDY8"/>
<evidence type="ECO:0008006" key="3">
    <source>
        <dbReference type="Google" id="ProtNLM"/>
    </source>
</evidence>
<organism evidence="1 2">
    <name type="scientific">Mesoterricola sediminis</name>
    <dbReference type="NCBI Taxonomy" id="2927980"/>
    <lineage>
        <taxon>Bacteria</taxon>
        <taxon>Pseudomonadati</taxon>
        <taxon>Acidobacteriota</taxon>
        <taxon>Holophagae</taxon>
        <taxon>Holophagales</taxon>
        <taxon>Holophagaceae</taxon>
        <taxon>Mesoterricola</taxon>
    </lineage>
</organism>
<accession>A0AA48KDY8</accession>
<gene>
    <name evidence="1" type="ORF">METESE_24830</name>
</gene>
<keyword evidence="2" id="KW-1185">Reference proteome</keyword>
<dbReference type="EMBL" id="AP027081">
    <property type="protein sequence ID" value="BDU77525.1"/>
    <property type="molecule type" value="Genomic_DNA"/>
</dbReference>
<reference evidence="1" key="1">
    <citation type="journal article" date="2023" name="Int. J. Syst. Evol. Microbiol.">
        <title>Mesoterricola silvestris gen. nov., sp. nov., Mesoterricola sediminis sp. nov., Geothrix oryzae sp. nov., Geothrix edaphica sp. nov., Geothrix rubra sp. nov., and Geothrix limicola sp. nov., six novel members of Acidobacteriota isolated from soils.</title>
        <authorList>
            <person name="Itoh H."/>
            <person name="Sugisawa Y."/>
            <person name="Mise K."/>
            <person name="Xu Z."/>
            <person name="Kuniyasu M."/>
            <person name="Ushijima N."/>
            <person name="Kawano K."/>
            <person name="Kobayashi E."/>
            <person name="Shiratori Y."/>
            <person name="Masuda Y."/>
            <person name="Senoo K."/>
        </authorList>
    </citation>
    <scope>NUCLEOTIDE SEQUENCE</scope>
    <source>
        <strain evidence="1">W786</strain>
    </source>
</reference>
<evidence type="ECO:0000313" key="2">
    <source>
        <dbReference type="Proteomes" id="UP001228113"/>
    </source>
</evidence>